<evidence type="ECO:0008006" key="4">
    <source>
        <dbReference type="Google" id="ProtNLM"/>
    </source>
</evidence>
<organism evidence="2 3">
    <name type="scientific">Lithocarpus litseifolius</name>
    <dbReference type="NCBI Taxonomy" id="425828"/>
    <lineage>
        <taxon>Eukaryota</taxon>
        <taxon>Viridiplantae</taxon>
        <taxon>Streptophyta</taxon>
        <taxon>Embryophyta</taxon>
        <taxon>Tracheophyta</taxon>
        <taxon>Spermatophyta</taxon>
        <taxon>Magnoliopsida</taxon>
        <taxon>eudicotyledons</taxon>
        <taxon>Gunneridae</taxon>
        <taxon>Pentapetalae</taxon>
        <taxon>rosids</taxon>
        <taxon>fabids</taxon>
        <taxon>Fagales</taxon>
        <taxon>Fagaceae</taxon>
        <taxon>Lithocarpus</taxon>
    </lineage>
</organism>
<dbReference type="PANTHER" id="PTHR22930:SF259">
    <property type="entry name" value="OS08G0106900 PROTEIN"/>
    <property type="match status" value="1"/>
</dbReference>
<evidence type="ECO:0000313" key="2">
    <source>
        <dbReference type="EMBL" id="KAK9988246.1"/>
    </source>
</evidence>
<feature type="region of interest" description="Disordered" evidence="1">
    <location>
        <begin position="52"/>
        <end position="81"/>
    </location>
</feature>
<comment type="caution">
    <text evidence="2">The sequence shown here is derived from an EMBL/GenBank/DDBJ whole genome shotgun (WGS) entry which is preliminary data.</text>
</comment>
<proteinExistence type="predicted"/>
<dbReference type="Proteomes" id="UP001459277">
    <property type="component" value="Unassembled WGS sequence"/>
</dbReference>
<dbReference type="PANTHER" id="PTHR22930">
    <property type="match status" value="1"/>
</dbReference>
<evidence type="ECO:0000313" key="3">
    <source>
        <dbReference type="Proteomes" id="UP001459277"/>
    </source>
</evidence>
<accession>A0AAW2BQF0</accession>
<sequence length="196" mass="21956">MGWGPIVKTVVKSDDAWTSAIAATPNSSKERELDATFLSSGIHVNVDADSVDDVEEELPTPGEGQSQRCDSVMVDSDSNHDDSDVELEIATTYIQLCIEYVQKYYMKHPMCTNILSVKSYVKEKCVGVIDGTHINASASFNRITAFRDRRSDITQNVMCVCNFNMQFMYVHAGWEGTANDSRVMHDAIEYAEYEFP</sequence>
<dbReference type="AlphaFoldDB" id="A0AAW2BQF0"/>
<gene>
    <name evidence="2" type="ORF">SO802_028485</name>
</gene>
<name>A0AAW2BQF0_9ROSI</name>
<dbReference type="EMBL" id="JAZDWU010000010">
    <property type="protein sequence ID" value="KAK9988246.1"/>
    <property type="molecule type" value="Genomic_DNA"/>
</dbReference>
<reference evidence="2 3" key="1">
    <citation type="submission" date="2024-01" db="EMBL/GenBank/DDBJ databases">
        <title>A telomere-to-telomere, gap-free genome of sweet tea (Lithocarpus litseifolius).</title>
        <authorList>
            <person name="Zhou J."/>
        </authorList>
    </citation>
    <scope>NUCLEOTIDE SEQUENCE [LARGE SCALE GENOMIC DNA]</scope>
    <source>
        <strain evidence="2">Zhou-2022a</strain>
        <tissue evidence="2">Leaf</tissue>
    </source>
</reference>
<evidence type="ECO:0000256" key="1">
    <source>
        <dbReference type="SAM" id="MobiDB-lite"/>
    </source>
</evidence>
<keyword evidence="3" id="KW-1185">Reference proteome</keyword>
<protein>
    <recommendedName>
        <fullName evidence="4">DDE Tnp4 domain-containing protein</fullName>
    </recommendedName>
</protein>
<dbReference type="InterPro" id="IPR045249">
    <property type="entry name" value="HARBI1-like"/>
</dbReference>